<organism evidence="2 3">
    <name type="scientific">Arenibacterium halophilum</name>
    <dbReference type="NCBI Taxonomy" id="2583821"/>
    <lineage>
        <taxon>Bacteria</taxon>
        <taxon>Pseudomonadati</taxon>
        <taxon>Pseudomonadota</taxon>
        <taxon>Alphaproteobacteria</taxon>
        <taxon>Rhodobacterales</taxon>
        <taxon>Paracoccaceae</taxon>
        <taxon>Arenibacterium</taxon>
    </lineage>
</organism>
<evidence type="ECO:0000313" key="3">
    <source>
        <dbReference type="Proteomes" id="UP001191082"/>
    </source>
</evidence>
<dbReference type="RefSeq" id="WP_138861782.1">
    <property type="nucleotide sequence ID" value="NZ_VCPC01000001.1"/>
</dbReference>
<feature type="region of interest" description="Disordered" evidence="1">
    <location>
        <begin position="1"/>
        <end position="31"/>
    </location>
</feature>
<accession>A0ABY2XBU9</accession>
<name>A0ABY2XBU9_9RHOB</name>
<dbReference type="Proteomes" id="UP001191082">
    <property type="component" value="Unassembled WGS sequence"/>
</dbReference>
<sequence length="104" mass="11499">MTASSFGASRANPPGPATTHDSPQPARATDYIDPFPHPRLWQFTLGTVVTWVKSFQAEGNRRDLGHVVGFAQDPNALPLIRVRWQSGDTSDVPPGYLRLEKDRT</sequence>
<proteinExistence type="predicted"/>
<evidence type="ECO:0000313" key="2">
    <source>
        <dbReference type="EMBL" id="TMV14429.1"/>
    </source>
</evidence>
<dbReference type="EMBL" id="VCPC01000001">
    <property type="protein sequence ID" value="TMV14429.1"/>
    <property type="molecule type" value="Genomic_DNA"/>
</dbReference>
<evidence type="ECO:0000256" key="1">
    <source>
        <dbReference type="SAM" id="MobiDB-lite"/>
    </source>
</evidence>
<gene>
    <name evidence="2" type="ORF">FGK64_00080</name>
</gene>
<keyword evidence="3" id="KW-1185">Reference proteome</keyword>
<comment type="caution">
    <text evidence="2">The sequence shown here is derived from an EMBL/GenBank/DDBJ whole genome shotgun (WGS) entry which is preliminary data.</text>
</comment>
<reference evidence="2 3" key="1">
    <citation type="submission" date="2019-05" db="EMBL/GenBank/DDBJ databases">
        <title>Marivita sp. nov. isolated from sea sediment.</title>
        <authorList>
            <person name="Kim W."/>
        </authorList>
    </citation>
    <scope>NUCLEOTIDE SEQUENCE [LARGE SCALE GENOMIC DNA]</scope>
    <source>
        <strain evidence="2 3">CAU 1492</strain>
    </source>
</reference>
<protein>
    <submittedName>
        <fullName evidence="2">Uncharacterized protein</fullName>
    </submittedName>
</protein>